<organism evidence="1 2">
    <name type="scientific">Macrolepiota fuliginosa MF-IS2</name>
    <dbReference type="NCBI Taxonomy" id="1400762"/>
    <lineage>
        <taxon>Eukaryota</taxon>
        <taxon>Fungi</taxon>
        <taxon>Dikarya</taxon>
        <taxon>Basidiomycota</taxon>
        <taxon>Agaricomycotina</taxon>
        <taxon>Agaricomycetes</taxon>
        <taxon>Agaricomycetidae</taxon>
        <taxon>Agaricales</taxon>
        <taxon>Agaricineae</taxon>
        <taxon>Agaricaceae</taxon>
        <taxon>Macrolepiota</taxon>
    </lineage>
</organism>
<evidence type="ECO:0008006" key="3">
    <source>
        <dbReference type="Google" id="ProtNLM"/>
    </source>
</evidence>
<dbReference type="Proteomes" id="UP000807342">
    <property type="component" value="Unassembled WGS sequence"/>
</dbReference>
<keyword evidence="2" id="KW-1185">Reference proteome</keyword>
<name>A0A9P5XI49_9AGAR</name>
<evidence type="ECO:0000313" key="1">
    <source>
        <dbReference type="EMBL" id="KAF9451155.1"/>
    </source>
</evidence>
<accession>A0A9P5XI49</accession>
<dbReference type="AlphaFoldDB" id="A0A9P5XI49"/>
<dbReference type="EMBL" id="MU151090">
    <property type="protein sequence ID" value="KAF9451155.1"/>
    <property type="molecule type" value="Genomic_DNA"/>
</dbReference>
<reference evidence="1" key="1">
    <citation type="submission" date="2020-11" db="EMBL/GenBank/DDBJ databases">
        <authorList>
            <consortium name="DOE Joint Genome Institute"/>
            <person name="Ahrendt S."/>
            <person name="Riley R."/>
            <person name="Andreopoulos W."/>
            <person name="Labutti K."/>
            <person name="Pangilinan J."/>
            <person name="Ruiz-Duenas F.J."/>
            <person name="Barrasa J.M."/>
            <person name="Sanchez-Garcia M."/>
            <person name="Camarero S."/>
            <person name="Miyauchi S."/>
            <person name="Serrano A."/>
            <person name="Linde D."/>
            <person name="Babiker R."/>
            <person name="Drula E."/>
            <person name="Ayuso-Fernandez I."/>
            <person name="Pacheco R."/>
            <person name="Padilla G."/>
            <person name="Ferreira P."/>
            <person name="Barriuso J."/>
            <person name="Kellner H."/>
            <person name="Castanera R."/>
            <person name="Alfaro M."/>
            <person name="Ramirez L."/>
            <person name="Pisabarro A.G."/>
            <person name="Kuo A."/>
            <person name="Tritt A."/>
            <person name="Lipzen A."/>
            <person name="He G."/>
            <person name="Yan M."/>
            <person name="Ng V."/>
            <person name="Cullen D."/>
            <person name="Martin F."/>
            <person name="Rosso M.-N."/>
            <person name="Henrissat B."/>
            <person name="Hibbett D."/>
            <person name="Martinez A.T."/>
            <person name="Grigoriev I.V."/>
        </authorList>
    </citation>
    <scope>NUCLEOTIDE SEQUENCE</scope>
    <source>
        <strain evidence="1">MF-IS2</strain>
    </source>
</reference>
<protein>
    <recommendedName>
        <fullName evidence="3">F-box domain-containing protein</fullName>
    </recommendedName>
</protein>
<dbReference type="OrthoDB" id="2269034at2759"/>
<evidence type="ECO:0000313" key="2">
    <source>
        <dbReference type="Proteomes" id="UP000807342"/>
    </source>
</evidence>
<proteinExistence type="predicted"/>
<dbReference type="InterPro" id="IPR032675">
    <property type="entry name" value="LRR_dom_sf"/>
</dbReference>
<dbReference type="Gene3D" id="3.80.10.10">
    <property type="entry name" value="Ribonuclease Inhibitor"/>
    <property type="match status" value="1"/>
</dbReference>
<gene>
    <name evidence="1" type="ORF">P691DRAFT_808640</name>
</gene>
<sequence length="507" mass="58210">MFDQHFNDEAQFLEEEVRRVDQELRRFEGMLRESHKQRVQLLRRLNAIHSRTRLLPDEVLSLVFQSIALPMKKYPDDCLLGPKFFPVLLGSVSYHWRQVAWSTPSLWSTLRLDVPKAEHLQRSAAAMLAFCLRNVAFFPVTLTLKFEPGSRLSDIDHISEVLFRDENTRKIRNLHLAHPPGSFLSHCFCPFSQLLELSIQAPRDMGECRSPLFAGAPLLRRISLSDSLRALVLPWSTVTFIELKRVSILSALHCLLHASPSLAEFHFTILDHNHEGNPPQMPDTLTFPHLECLTWSFRPNQFSDLFLRRIRLPVLRSLVWHQNDYGGGREWVSGVHIFFQNLSSAPLTTLTLSQMFEYTRMFPSAPEPSIIEYIYLHTPHVEILRLDDLRESSLSNALSLLIPTSSTVEHHLPKLRAIEVTDCSNDYYLQGGGTSRGYRKILDDHVLFKVVMLLRDHGTEGLGLTIDFNGGVTRVEWPMELKEALRAIVRDGANISVLEKGKRVDWL</sequence>
<comment type="caution">
    <text evidence="1">The sequence shown here is derived from an EMBL/GenBank/DDBJ whole genome shotgun (WGS) entry which is preliminary data.</text>
</comment>